<dbReference type="InterPro" id="IPR012672">
    <property type="entry name" value="T3SS_YscX"/>
</dbReference>
<sequence length="128" mass="14229">MNKNIDLRVGLTDISYVSGQDEVQPKLPEKAAMPILGEAITSHLDALWQVSVGESLVQKECGLSEKELAEVNQLNFYSIASDSLQWLSHVSQQQDVDPEVVSKAQQVLEELARLEVELSINRKLLVQS</sequence>
<dbReference type="EMBL" id="QZCH01000014">
    <property type="protein sequence ID" value="RJG42784.1"/>
    <property type="molecule type" value="Genomic_DNA"/>
</dbReference>
<keyword evidence="2" id="KW-1185">Reference proteome</keyword>
<organism evidence="1 2">
    <name type="scientific">Motilimonas pumila</name>
    <dbReference type="NCBI Taxonomy" id="2303987"/>
    <lineage>
        <taxon>Bacteria</taxon>
        <taxon>Pseudomonadati</taxon>
        <taxon>Pseudomonadota</taxon>
        <taxon>Gammaproteobacteria</taxon>
        <taxon>Alteromonadales</taxon>
        <taxon>Alteromonadales genera incertae sedis</taxon>
        <taxon>Motilimonas</taxon>
    </lineage>
</organism>
<comment type="caution">
    <text evidence="1">The sequence shown here is derived from an EMBL/GenBank/DDBJ whole genome shotgun (WGS) entry which is preliminary data.</text>
</comment>
<gene>
    <name evidence="1" type="ORF">D1Z90_11890</name>
</gene>
<dbReference type="RefSeq" id="WP_119910985.1">
    <property type="nucleotide sequence ID" value="NZ_QZCH01000014.1"/>
</dbReference>
<accession>A0A418YE79</accession>
<dbReference type="AlphaFoldDB" id="A0A418YE79"/>
<dbReference type="OrthoDB" id="9876641at2"/>
<reference evidence="1 2" key="1">
    <citation type="submission" date="2018-09" db="EMBL/GenBank/DDBJ databases">
        <authorList>
            <person name="Wang F."/>
        </authorList>
    </citation>
    <scope>NUCLEOTIDE SEQUENCE [LARGE SCALE GENOMIC DNA]</scope>
    <source>
        <strain evidence="1 2">PLHSC7-2</strain>
    </source>
</reference>
<dbReference type="Proteomes" id="UP000283255">
    <property type="component" value="Unassembled WGS sequence"/>
</dbReference>
<protein>
    <submittedName>
        <fullName evidence="1">Uncharacterized protein</fullName>
    </submittedName>
</protein>
<evidence type="ECO:0000313" key="2">
    <source>
        <dbReference type="Proteomes" id="UP000283255"/>
    </source>
</evidence>
<proteinExistence type="predicted"/>
<dbReference type="Pfam" id="PF09474">
    <property type="entry name" value="Type_III_YscX"/>
    <property type="match status" value="1"/>
</dbReference>
<name>A0A418YE79_9GAMM</name>
<evidence type="ECO:0000313" key="1">
    <source>
        <dbReference type="EMBL" id="RJG42784.1"/>
    </source>
</evidence>
<reference evidence="1 2" key="2">
    <citation type="submission" date="2019-01" db="EMBL/GenBank/DDBJ databases">
        <title>Motilimonas pumilus sp. nov., isolated from the gut of sea cucumber (Apostichopus japonicus).</title>
        <authorList>
            <person name="Wang F.-Q."/>
            <person name="Ren L.-H."/>
            <person name="Lin Y.-W."/>
            <person name="Sun G.-H."/>
            <person name="Du Z.-J."/>
            <person name="Zhao J.-X."/>
            <person name="Liu X.-J."/>
            <person name="Liu L.-J."/>
        </authorList>
    </citation>
    <scope>NUCLEOTIDE SEQUENCE [LARGE SCALE GENOMIC DNA]</scope>
    <source>
        <strain evidence="1 2">PLHSC7-2</strain>
    </source>
</reference>